<dbReference type="GO" id="GO:0006338">
    <property type="term" value="P:chromatin remodeling"/>
    <property type="evidence" value="ECO:0007669"/>
    <property type="project" value="TreeGrafter"/>
</dbReference>
<feature type="compositionally biased region" description="Polar residues" evidence="20">
    <location>
        <begin position="14"/>
        <end position="23"/>
    </location>
</feature>
<feature type="region of interest" description="Disordered" evidence="20">
    <location>
        <begin position="292"/>
        <end position="313"/>
    </location>
</feature>
<evidence type="ECO:0000259" key="21">
    <source>
        <dbReference type="PROSITE" id="PS51192"/>
    </source>
</evidence>
<dbReference type="InterPro" id="IPR050520">
    <property type="entry name" value="INO80/SWR1_helicase"/>
</dbReference>
<comment type="subcellular location">
    <subcellularLocation>
        <location evidence="1">Nucleus</location>
    </subcellularLocation>
</comment>
<evidence type="ECO:0000259" key="22">
    <source>
        <dbReference type="PROSITE" id="PS51194"/>
    </source>
</evidence>
<feature type="coiled-coil region" evidence="19">
    <location>
        <begin position="471"/>
        <end position="502"/>
    </location>
</feature>
<dbReference type="GO" id="GO:0005524">
    <property type="term" value="F:ATP binding"/>
    <property type="evidence" value="ECO:0007669"/>
    <property type="project" value="UniProtKB-KW"/>
</dbReference>
<dbReference type="GO" id="GO:0042393">
    <property type="term" value="F:histone binding"/>
    <property type="evidence" value="ECO:0007669"/>
    <property type="project" value="TreeGrafter"/>
</dbReference>
<comment type="caution">
    <text evidence="24">The sequence shown here is derived from an EMBL/GenBank/DDBJ whole genome shotgun (WGS) entry which is preliminary data.</text>
</comment>
<evidence type="ECO:0000256" key="9">
    <source>
        <dbReference type="ARBA" id="ARBA00022853"/>
    </source>
</evidence>
<dbReference type="InterPro" id="IPR014012">
    <property type="entry name" value="HSA_dom"/>
</dbReference>
<feature type="domain" description="Helicase C-terminal" evidence="22">
    <location>
        <begin position="1375"/>
        <end position="1528"/>
    </location>
</feature>
<dbReference type="FunFam" id="1.20.120.850:FF:000012">
    <property type="entry name" value="protein PHOTOPERIOD-INDEPENDENT EARLY FLOWERING 1 isoform X3"/>
    <property type="match status" value="1"/>
</dbReference>
<comment type="similarity">
    <text evidence="2">Belongs to the SNF2/RAD54 helicase family. SWR1 subfamily.</text>
</comment>
<keyword evidence="25" id="KW-1185">Reference proteome</keyword>
<evidence type="ECO:0000256" key="17">
    <source>
        <dbReference type="ARBA" id="ARBA00047995"/>
    </source>
</evidence>
<comment type="function">
    <text evidence="15">Catalytic component of the SWR1 complex which mediates the ATP-dependent exchange of histone H2A for the H2A variant HZT1 leading to transcriptional regulation of selected genes by chromatin remodeling.</text>
</comment>
<reference evidence="24 25" key="1">
    <citation type="submission" date="2018-06" db="EMBL/GenBank/DDBJ databases">
        <title>Whole genome sequencing of Candida tropicalis (genome annotated by CSBL at Korea University).</title>
        <authorList>
            <person name="Ahn J."/>
        </authorList>
    </citation>
    <scope>NUCLEOTIDE SEQUENCE [LARGE SCALE GENOMIC DNA]</scope>
    <source>
        <strain evidence="24 25">ATCC 20962</strain>
    </source>
</reference>
<feature type="domain" description="Helicase ATP-binding" evidence="21">
    <location>
        <begin position="843"/>
        <end position="1008"/>
    </location>
</feature>
<dbReference type="InterPro" id="IPR000330">
    <property type="entry name" value="SNF2_N"/>
</dbReference>
<dbReference type="CDD" id="cd18003">
    <property type="entry name" value="DEXQc_SRCAP"/>
    <property type="match status" value="1"/>
</dbReference>
<feature type="compositionally biased region" description="Basic and acidic residues" evidence="20">
    <location>
        <begin position="598"/>
        <end position="614"/>
    </location>
</feature>
<feature type="coiled-coil region" evidence="19">
    <location>
        <begin position="1037"/>
        <end position="1064"/>
    </location>
</feature>
<keyword evidence="6" id="KW-0378">Hydrolase</keyword>
<feature type="domain" description="HSA" evidence="23">
    <location>
        <begin position="426"/>
        <end position="498"/>
    </location>
</feature>
<dbReference type="PANTHER" id="PTHR45685">
    <property type="entry name" value="HELICASE SRCAP-RELATED"/>
    <property type="match status" value="1"/>
</dbReference>
<dbReference type="SMART" id="SM00487">
    <property type="entry name" value="DEXDc"/>
    <property type="match status" value="1"/>
</dbReference>
<evidence type="ECO:0000256" key="4">
    <source>
        <dbReference type="ARBA" id="ARBA00012551"/>
    </source>
</evidence>
<dbReference type="Gene3D" id="3.40.50.300">
    <property type="entry name" value="P-loop containing nucleotide triphosphate hydrolases"/>
    <property type="match status" value="1"/>
</dbReference>
<sequence>MPENGRLRRTLARLSQNGSSSIHYNGKRPYNVSQQPSTTKSKRRKVETKTKEDRLADVIVDFNLAVNELYQLKEYKSLLSWDPQENSNANSKTIKVELDEFIKENKYKLTWDDEIENSTEIDSLPFRFQKKKLAEQERSLDEKYPFRQEVLANSLEMEEHLINKLDQEEILPQPSVKVKGKPGPKAKTQHTTSAPVKPGRRRGQQPRAEVSESEEQEEEQDESEEEVNDEDQEEEEEEEEEQEQEQETDDVDDDEIEKLEKSETPVPEMNHRIKSIRRTIPLPIVTHPSHIPKWRPEHQGGNSHIQGSNDDEDKIISFDPTPLTIVQTREETLVAPELTSKLRRFLDNDFKTPIIDEGNMPDYNFTNDEYNAIMSQHEELLQKLRYKINVEKSLQLNGDKIEQRKVVLPQSNIKLTDPFRNTSSVTPKIQGIANNATHQDHLLAQGISFSKVHQQTRKQHQLRTRKVATMIEQHFKKKRGEKERLAKEREQNLKKISRLTMQAVKKRWNQAYKVYQVMQNEKEEELKKIKGRQHLSEMLEHSTQLLEAQLTSSREATAEPESLHSLSGDERESIDSDDFMSSDEDDEEHANGSKLNGHNREDDNDMKLSVEQLRKKYANLEDSLEPVSSNLTSERELGSESEDDDLGSSDEEDDGTDVSRGLAALYGVDEVSQSPAPSLEYTQEEKTLIEQINQDGDGELNSVLDSDSEGSLSDSESLGNEEEEESASEEEASITQNGSSLASLFSGNAADSDDDDEEVDGDAEIPSEQSAFDSDENMSSSEDEEHSTQANGLMDKRLTQVASEDDDSQVEVINGSKVRDVPLPSLLRGTLRPYQKQGLNWLASLYNNNTNGILADEMGLGKTIQTISLLSYLACEHHIWGPHLIIVPTSVMLNWEMEFKKFAPGFKVLTYYGSPQQRAQKRKGWNKPDAFHVCITSYQLVVQDQQSFKRRRWRYMILDEAHNIKNFRSTRWRALLNFNTENRLLLTGTPLQNNLMELWSLLYFLMPSSKVNQAMPEGFANLDDFQQWFGKPVDKILEKTTAGNADLIDENERATQKMDEETRNTVARLHQVLRPYLLRRLKKDVEKQMPGKYEHIVYCRLSKRQRYLYDDFMSRAKTKETLASGNFLSIINCLMQLRKVCNHPDLFEVRPIVTSFAMPRSIPSFYQLTDQLINKQFEAKEEINFNVLNLDVTSCEDMNYFVSQSSRKLKSSEPLQEQINQLAELESGLEKADPTNHVSYYQHLKLEDQMEVKEKLKQALYLNTLRCERKPIYGNSLLKFLTLKPRDYTDEPFNKYCLSISERAARMDDTIEKYSIITPAVVALDMKDQLIPISTRRRVIKDIAENNVENPFHKAQVKLSIAFPDKSLLQYDCGKLQRLATLLQDLTSQGHRALIFTQMTKVLDILEQFLNIHGYRYMRLDGATKIEDRQLLTEKFNRDPKIPVFILSTRSGGLGINLTGADTVIFYDSDWNPAMDKQCQDRCHRIGQVRDVHIYRFVSEYTIESNIIKKANQKRQLDNVVIQEGEFTTDYFGKFSVRDLVSDTTTIANEITDRTIDFSGDAKMGNVFAQAEDEEDRVAAGAALKEVAIDDDDFKDETKSATAGATPAPGDANANAMMSIDGDGGFVDVDFDEGIGHIDEYMLRFISDGYY</sequence>
<organism evidence="24 25">
    <name type="scientific">Candida viswanathii</name>
    <dbReference type="NCBI Taxonomy" id="5486"/>
    <lineage>
        <taxon>Eukaryota</taxon>
        <taxon>Fungi</taxon>
        <taxon>Dikarya</taxon>
        <taxon>Ascomycota</taxon>
        <taxon>Saccharomycotina</taxon>
        <taxon>Pichiomycetes</taxon>
        <taxon>Debaryomycetaceae</taxon>
        <taxon>Candida/Lodderomyces clade</taxon>
        <taxon>Candida</taxon>
    </lineage>
</organism>
<feature type="compositionally biased region" description="Basic residues" evidence="20">
    <location>
        <begin position="178"/>
        <end position="188"/>
    </location>
</feature>
<dbReference type="EMBL" id="QLNQ01000001">
    <property type="protein sequence ID" value="RCK67565.1"/>
    <property type="molecule type" value="Genomic_DNA"/>
</dbReference>
<dbReference type="GO" id="GO:0016887">
    <property type="term" value="F:ATP hydrolysis activity"/>
    <property type="evidence" value="ECO:0007669"/>
    <property type="project" value="TreeGrafter"/>
</dbReference>
<dbReference type="PANTHER" id="PTHR45685:SF1">
    <property type="entry name" value="HELICASE SRCAP"/>
    <property type="match status" value="1"/>
</dbReference>
<dbReference type="GO" id="GO:0000812">
    <property type="term" value="C:Swr1 complex"/>
    <property type="evidence" value="ECO:0007669"/>
    <property type="project" value="TreeGrafter"/>
</dbReference>
<keyword evidence="8" id="KW-0067">ATP-binding</keyword>
<dbReference type="SMART" id="SM00490">
    <property type="entry name" value="HELICc"/>
    <property type="match status" value="1"/>
</dbReference>
<dbReference type="FunFam" id="3.40.50.10810:FF:000005">
    <property type="entry name" value="Photoperiod-independent early flowering 1"/>
    <property type="match status" value="1"/>
</dbReference>
<feature type="compositionally biased region" description="Acidic residues" evidence="20">
    <location>
        <begin position="773"/>
        <end position="785"/>
    </location>
</feature>
<dbReference type="OrthoDB" id="372624at2759"/>
<dbReference type="PROSITE" id="PS51204">
    <property type="entry name" value="HSA"/>
    <property type="match status" value="1"/>
</dbReference>
<keyword evidence="19" id="KW-0175">Coiled coil</keyword>
<keyword evidence="13" id="KW-0804">Transcription</keyword>
<evidence type="ECO:0000313" key="24">
    <source>
        <dbReference type="EMBL" id="RCK67565.1"/>
    </source>
</evidence>
<feature type="region of interest" description="Disordered" evidence="20">
    <location>
        <begin position="548"/>
        <end position="792"/>
    </location>
</feature>
<dbReference type="Gene3D" id="1.20.120.850">
    <property type="entry name" value="SWI2/SNF2 ATPases, N-terminal domain"/>
    <property type="match status" value="1"/>
</dbReference>
<evidence type="ECO:0000256" key="18">
    <source>
        <dbReference type="ARBA" id="ARBA00074297"/>
    </source>
</evidence>
<protein>
    <recommendedName>
        <fullName evidence="16">Helicase SWR1</fullName>
        <ecNumber evidence="4">3.6.4.12</ecNumber>
    </recommendedName>
    <alternativeName>
        <fullName evidence="18">Helicase swr1</fullName>
    </alternativeName>
</protein>
<dbReference type="Pfam" id="PF00176">
    <property type="entry name" value="SNF2-rel_dom"/>
    <property type="match status" value="1"/>
</dbReference>
<dbReference type="SUPFAM" id="SSF52540">
    <property type="entry name" value="P-loop containing nucleoside triphosphate hydrolases"/>
    <property type="match status" value="2"/>
</dbReference>
<dbReference type="InterPro" id="IPR049730">
    <property type="entry name" value="SNF2/RAD54-like_C"/>
</dbReference>
<keyword evidence="9" id="KW-0156">Chromatin regulator</keyword>
<dbReference type="Gene3D" id="3.40.50.10810">
    <property type="entry name" value="Tandem AAA-ATPase domain"/>
    <property type="match status" value="1"/>
</dbReference>
<accession>A0A367YNU8</accession>
<keyword evidence="12" id="KW-0010">Activator</keyword>
<dbReference type="InterPro" id="IPR014001">
    <property type="entry name" value="Helicase_ATP-bd"/>
</dbReference>
<dbReference type="FunFam" id="3.40.50.300:FF:000655">
    <property type="entry name" value="Protein PHOTOPERIOD-INDEPENDENT EARLY FLOWERING 1"/>
    <property type="match status" value="1"/>
</dbReference>
<evidence type="ECO:0000256" key="5">
    <source>
        <dbReference type="ARBA" id="ARBA00022741"/>
    </source>
</evidence>
<evidence type="ECO:0000256" key="14">
    <source>
        <dbReference type="ARBA" id="ARBA00023242"/>
    </source>
</evidence>
<evidence type="ECO:0000256" key="13">
    <source>
        <dbReference type="ARBA" id="ARBA00023163"/>
    </source>
</evidence>
<dbReference type="GO" id="GO:0003677">
    <property type="term" value="F:DNA binding"/>
    <property type="evidence" value="ECO:0007669"/>
    <property type="project" value="UniProtKB-KW"/>
</dbReference>
<evidence type="ECO:0000256" key="19">
    <source>
        <dbReference type="SAM" id="Coils"/>
    </source>
</evidence>
<evidence type="ECO:0000256" key="12">
    <source>
        <dbReference type="ARBA" id="ARBA00023159"/>
    </source>
</evidence>
<evidence type="ECO:0000256" key="1">
    <source>
        <dbReference type="ARBA" id="ARBA00004123"/>
    </source>
</evidence>
<evidence type="ECO:0000259" key="23">
    <source>
        <dbReference type="PROSITE" id="PS51204"/>
    </source>
</evidence>
<evidence type="ECO:0000256" key="3">
    <source>
        <dbReference type="ARBA" id="ARBA00011826"/>
    </source>
</evidence>
<dbReference type="InterPro" id="IPR038718">
    <property type="entry name" value="SNF2-like_sf"/>
</dbReference>
<dbReference type="STRING" id="5486.A0A367YNU8"/>
<comment type="catalytic activity">
    <reaction evidence="17">
        <text>ATP + H2O = ADP + phosphate + H(+)</text>
        <dbReference type="Rhea" id="RHEA:13065"/>
        <dbReference type="ChEBI" id="CHEBI:15377"/>
        <dbReference type="ChEBI" id="CHEBI:15378"/>
        <dbReference type="ChEBI" id="CHEBI:30616"/>
        <dbReference type="ChEBI" id="CHEBI:43474"/>
        <dbReference type="ChEBI" id="CHEBI:456216"/>
        <dbReference type="EC" id="3.6.4.12"/>
    </reaction>
</comment>
<dbReference type="Pfam" id="PF00271">
    <property type="entry name" value="Helicase_C"/>
    <property type="match status" value="1"/>
</dbReference>
<evidence type="ECO:0000256" key="11">
    <source>
        <dbReference type="ARBA" id="ARBA00023125"/>
    </source>
</evidence>
<keyword evidence="14" id="KW-0539">Nucleus</keyword>
<feature type="compositionally biased region" description="Acidic residues" evidence="20">
    <location>
        <begin position="719"/>
        <end position="732"/>
    </location>
</feature>
<evidence type="ECO:0000256" key="15">
    <source>
        <dbReference type="ARBA" id="ARBA00037570"/>
    </source>
</evidence>
<dbReference type="Pfam" id="PF07529">
    <property type="entry name" value="HSA"/>
    <property type="match status" value="1"/>
</dbReference>
<dbReference type="EC" id="3.6.4.12" evidence="4"/>
<dbReference type="PROSITE" id="PS51194">
    <property type="entry name" value="HELICASE_CTER"/>
    <property type="match status" value="1"/>
</dbReference>
<gene>
    <name evidence="24" type="primary">SWR1_0</name>
    <name evidence="24" type="ORF">Cantr_02796</name>
</gene>
<keyword evidence="11" id="KW-0238">DNA-binding</keyword>
<dbReference type="InterPro" id="IPR027417">
    <property type="entry name" value="P-loop_NTPase"/>
</dbReference>
<name>A0A367YNU8_9ASCO</name>
<evidence type="ECO:0000256" key="7">
    <source>
        <dbReference type="ARBA" id="ARBA00022806"/>
    </source>
</evidence>
<feature type="compositionally biased region" description="Acidic residues" evidence="20">
    <location>
        <begin position="639"/>
        <end position="656"/>
    </location>
</feature>
<dbReference type="PROSITE" id="PS51192">
    <property type="entry name" value="HELICASE_ATP_BIND_1"/>
    <property type="match status" value="1"/>
</dbReference>
<feature type="compositionally biased region" description="Acidic residues" evidence="20">
    <location>
        <begin position="751"/>
        <end position="765"/>
    </location>
</feature>
<evidence type="ECO:0000256" key="8">
    <source>
        <dbReference type="ARBA" id="ARBA00022840"/>
    </source>
</evidence>
<feature type="region of interest" description="Disordered" evidence="20">
    <location>
        <begin position="166"/>
        <end position="270"/>
    </location>
</feature>
<proteinExistence type="inferred from homology"/>
<dbReference type="Proteomes" id="UP000253472">
    <property type="component" value="Unassembled WGS sequence"/>
</dbReference>
<evidence type="ECO:0000256" key="6">
    <source>
        <dbReference type="ARBA" id="ARBA00022801"/>
    </source>
</evidence>
<keyword evidence="7 24" id="KW-0347">Helicase</keyword>
<feature type="region of interest" description="Disordered" evidence="20">
    <location>
        <begin position="14"/>
        <end position="48"/>
    </location>
</feature>
<dbReference type="CDD" id="cd18793">
    <property type="entry name" value="SF2_C_SNF"/>
    <property type="match status" value="1"/>
</dbReference>
<evidence type="ECO:0000256" key="16">
    <source>
        <dbReference type="ARBA" id="ARBA00040599"/>
    </source>
</evidence>
<dbReference type="InterPro" id="IPR001650">
    <property type="entry name" value="Helicase_C-like"/>
</dbReference>
<feature type="compositionally biased region" description="Low complexity" evidence="20">
    <location>
        <begin position="709"/>
        <end position="718"/>
    </location>
</feature>
<feature type="compositionally biased region" description="Acidic residues" evidence="20">
    <location>
        <begin position="575"/>
        <end position="588"/>
    </location>
</feature>
<keyword evidence="10" id="KW-0805">Transcription regulation</keyword>
<dbReference type="GO" id="GO:0003678">
    <property type="term" value="F:DNA helicase activity"/>
    <property type="evidence" value="ECO:0007669"/>
    <property type="project" value="UniProtKB-EC"/>
</dbReference>
<keyword evidence="5" id="KW-0547">Nucleotide-binding</keyword>
<evidence type="ECO:0000256" key="10">
    <source>
        <dbReference type="ARBA" id="ARBA00023015"/>
    </source>
</evidence>
<comment type="subunit">
    <text evidence="3">Component of the SWR1 chromatin-remodeling complex.</text>
</comment>
<evidence type="ECO:0000256" key="20">
    <source>
        <dbReference type="SAM" id="MobiDB-lite"/>
    </source>
</evidence>
<evidence type="ECO:0000313" key="25">
    <source>
        <dbReference type="Proteomes" id="UP000253472"/>
    </source>
</evidence>
<feature type="compositionally biased region" description="Polar residues" evidence="20">
    <location>
        <begin position="734"/>
        <end position="746"/>
    </location>
</feature>
<evidence type="ECO:0000256" key="2">
    <source>
        <dbReference type="ARBA" id="ARBA00009220"/>
    </source>
</evidence>
<feature type="compositionally biased region" description="Acidic residues" evidence="20">
    <location>
        <begin position="211"/>
        <end position="257"/>
    </location>
</feature>